<dbReference type="InterPro" id="IPR050832">
    <property type="entry name" value="Bact_Acetyltransf"/>
</dbReference>
<keyword evidence="1 4" id="KW-0808">Transferase</keyword>
<gene>
    <name evidence="4" type="ORF">G5C51_22860</name>
</gene>
<accession>A0A6G4U3Z7</accession>
<dbReference type="PANTHER" id="PTHR43877:SF2">
    <property type="entry name" value="AMINOALKYLPHOSPHONATE N-ACETYLTRANSFERASE-RELATED"/>
    <property type="match status" value="1"/>
</dbReference>
<keyword evidence="5" id="KW-1185">Reference proteome</keyword>
<proteinExistence type="predicted"/>
<dbReference type="GO" id="GO:0016747">
    <property type="term" value="F:acyltransferase activity, transferring groups other than amino-acyl groups"/>
    <property type="evidence" value="ECO:0007669"/>
    <property type="project" value="InterPro"/>
</dbReference>
<sequence>MTVVAVRPATAADRPGILALAPRLTEGAAPWRDPAAVLAAAEQWLAGSLDAAASGGSAVYVAAGPDGVLGVVSITEQRHFTGAVDAYVGELAVACEAEGQGIGRRLMAAAESWARERGLRRIRLTTGAANAPARGFYAALGFADEEVTLSRELG</sequence>
<feature type="domain" description="N-acetyltransferase" evidence="3">
    <location>
        <begin position="4"/>
        <end position="154"/>
    </location>
</feature>
<evidence type="ECO:0000259" key="3">
    <source>
        <dbReference type="PROSITE" id="PS51186"/>
    </source>
</evidence>
<evidence type="ECO:0000256" key="1">
    <source>
        <dbReference type="ARBA" id="ARBA00022679"/>
    </source>
</evidence>
<comment type="caution">
    <text evidence="4">The sequence shown here is derived from an EMBL/GenBank/DDBJ whole genome shotgun (WGS) entry which is preliminary data.</text>
</comment>
<dbReference type="InterPro" id="IPR016181">
    <property type="entry name" value="Acyl_CoA_acyltransferase"/>
</dbReference>
<organism evidence="4 5">
    <name type="scientific">Streptomyces coryli</name>
    <dbReference type="NCBI Taxonomy" id="1128680"/>
    <lineage>
        <taxon>Bacteria</taxon>
        <taxon>Bacillati</taxon>
        <taxon>Actinomycetota</taxon>
        <taxon>Actinomycetes</taxon>
        <taxon>Kitasatosporales</taxon>
        <taxon>Streptomycetaceae</taxon>
        <taxon>Streptomyces</taxon>
    </lineage>
</organism>
<dbReference type="InterPro" id="IPR000182">
    <property type="entry name" value="GNAT_dom"/>
</dbReference>
<dbReference type="Gene3D" id="3.40.630.30">
    <property type="match status" value="1"/>
</dbReference>
<dbReference type="SUPFAM" id="SSF55729">
    <property type="entry name" value="Acyl-CoA N-acyltransferases (Nat)"/>
    <property type="match status" value="1"/>
</dbReference>
<dbReference type="Pfam" id="PF00583">
    <property type="entry name" value="Acetyltransf_1"/>
    <property type="match status" value="1"/>
</dbReference>
<dbReference type="EMBL" id="JAAKZV010000108">
    <property type="protein sequence ID" value="NGN66732.1"/>
    <property type="molecule type" value="Genomic_DNA"/>
</dbReference>
<dbReference type="PANTHER" id="PTHR43877">
    <property type="entry name" value="AMINOALKYLPHOSPHONATE N-ACETYLTRANSFERASE-RELATED-RELATED"/>
    <property type="match status" value="1"/>
</dbReference>
<dbReference type="RefSeq" id="WP_165240041.1">
    <property type="nucleotide sequence ID" value="NZ_JAAKZV010000108.1"/>
</dbReference>
<dbReference type="PROSITE" id="PS51186">
    <property type="entry name" value="GNAT"/>
    <property type="match status" value="1"/>
</dbReference>
<dbReference type="AlphaFoldDB" id="A0A6G4U3Z7"/>
<keyword evidence="2" id="KW-0012">Acyltransferase</keyword>
<name>A0A6G4U3Z7_9ACTN</name>
<protein>
    <submittedName>
        <fullName evidence="4">GNAT family N-acetyltransferase</fullName>
    </submittedName>
</protein>
<dbReference type="Proteomes" id="UP000481583">
    <property type="component" value="Unassembled WGS sequence"/>
</dbReference>
<reference evidence="4 5" key="1">
    <citation type="submission" date="2020-02" db="EMBL/GenBank/DDBJ databases">
        <title>Whole-genome analyses of novel actinobacteria.</title>
        <authorList>
            <person name="Sahin N."/>
        </authorList>
    </citation>
    <scope>NUCLEOTIDE SEQUENCE [LARGE SCALE GENOMIC DNA]</scope>
    <source>
        <strain evidence="4 5">A7024</strain>
    </source>
</reference>
<evidence type="ECO:0000256" key="2">
    <source>
        <dbReference type="ARBA" id="ARBA00023315"/>
    </source>
</evidence>
<dbReference type="CDD" id="cd04301">
    <property type="entry name" value="NAT_SF"/>
    <property type="match status" value="1"/>
</dbReference>
<evidence type="ECO:0000313" key="4">
    <source>
        <dbReference type="EMBL" id="NGN66732.1"/>
    </source>
</evidence>
<evidence type="ECO:0000313" key="5">
    <source>
        <dbReference type="Proteomes" id="UP000481583"/>
    </source>
</evidence>